<feature type="domain" description="HTH cro/C1-type" evidence="4">
    <location>
        <begin position="13"/>
        <end position="67"/>
    </location>
</feature>
<evidence type="ECO:0000259" key="4">
    <source>
        <dbReference type="PROSITE" id="PS50943"/>
    </source>
</evidence>
<keyword evidence="6" id="KW-1185">Reference proteome</keyword>
<name>K2JUE5_9GAMM</name>
<dbReference type="Gene3D" id="2.60.120.10">
    <property type="entry name" value="Jelly Rolls"/>
    <property type="match status" value="1"/>
</dbReference>
<dbReference type="PANTHER" id="PTHR46797">
    <property type="entry name" value="HTH-TYPE TRANSCRIPTIONAL REGULATOR"/>
    <property type="match status" value="1"/>
</dbReference>
<dbReference type="RefSeq" id="WP_008487499.1">
    <property type="nucleotide sequence ID" value="NZ_AMRG01000002.1"/>
</dbReference>
<reference evidence="5 6" key="1">
    <citation type="journal article" date="2012" name="J. Bacteriol.">
        <title>Genome Sequence of Idiomarina xiamenensis Type Strain 10-D-4.</title>
        <authorList>
            <person name="Lai Q."/>
            <person name="Wang L."/>
            <person name="Wang W."/>
            <person name="Shao Z."/>
        </authorList>
    </citation>
    <scope>NUCLEOTIDE SEQUENCE [LARGE SCALE GENOMIC DNA]</scope>
    <source>
        <strain evidence="5 6">10-D-4</strain>
    </source>
</reference>
<dbReference type="SUPFAM" id="SSF47413">
    <property type="entry name" value="lambda repressor-like DNA-binding domains"/>
    <property type="match status" value="1"/>
</dbReference>
<dbReference type="InterPro" id="IPR011051">
    <property type="entry name" value="RmlC_Cupin_sf"/>
</dbReference>
<dbReference type="PANTHER" id="PTHR46797:SF23">
    <property type="entry name" value="HTH-TYPE TRANSCRIPTIONAL REGULATOR SUTR"/>
    <property type="match status" value="1"/>
</dbReference>
<evidence type="ECO:0000313" key="6">
    <source>
        <dbReference type="Proteomes" id="UP000014115"/>
    </source>
</evidence>
<dbReference type="GO" id="GO:0003700">
    <property type="term" value="F:DNA-binding transcription factor activity"/>
    <property type="evidence" value="ECO:0007669"/>
    <property type="project" value="TreeGrafter"/>
</dbReference>
<dbReference type="Proteomes" id="UP000014115">
    <property type="component" value="Unassembled WGS sequence"/>
</dbReference>
<dbReference type="GO" id="GO:0003677">
    <property type="term" value="F:DNA binding"/>
    <property type="evidence" value="ECO:0007669"/>
    <property type="project" value="UniProtKB-KW"/>
</dbReference>
<keyword evidence="3" id="KW-0804">Transcription</keyword>
<gene>
    <name evidence="5" type="ORF">A10D4_02402</name>
</gene>
<dbReference type="AlphaFoldDB" id="K2JUE5"/>
<dbReference type="PROSITE" id="PS50943">
    <property type="entry name" value="HTH_CROC1"/>
    <property type="match status" value="1"/>
</dbReference>
<accession>K2JUE5</accession>
<dbReference type="EMBL" id="AMRG01000002">
    <property type="protein sequence ID" value="EKE87056.1"/>
    <property type="molecule type" value="Genomic_DNA"/>
</dbReference>
<dbReference type="CDD" id="cd00093">
    <property type="entry name" value="HTH_XRE"/>
    <property type="match status" value="1"/>
</dbReference>
<dbReference type="STRING" id="740709.A10D4_02402"/>
<dbReference type="Pfam" id="PF01381">
    <property type="entry name" value="HTH_3"/>
    <property type="match status" value="1"/>
</dbReference>
<dbReference type="InterPro" id="IPR014710">
    <property type="entry name" value="RmlC-like_jellyroll"/>
</dbReference>
<dbReference type="OrthoDB" id="9792093at2"/>
<dbReference type="InterPro" id="IPR050807">
    <property type="entry name" value="TransReg_Diox_bact_type"/>
</dbReference>
<comment type="caution">
    <text evidence="5">The sequence shown here is derived from an EMBL/GenBank/DDBJ whole genome shotgun (WGS) entry which is preliminary data.</text>
</comment>
<dbReference type="InterPro" id="IPR013096">
    <property type="entry name" value="Cupin_2"/>
</dbReference>
<dbReference type="SMART" id="SM00530">
    <property type="entry name" value="HTH_XRE"/>
    <property type="match status" value="1"/>
</dbReference>
<dbReference type="Pfam" id="PF07883">
    <property type="entry name" value="Cupin_2"/>
    <property type="match status" value="1"/>
</dbReference>
<sequence>MSSVLNQLIAEKLKRIRKQRGLSLDKLASLTGVSKAMLGQIERGESSPTIAKLWQIATGLQVPLSTLLAQTENTAEALVQPLATPGVKVRTLFPYSAERGFEVHELTFAAGAESHSEPHQLGTYEHLIVLSGCLQLKLTPAAQQPSAWISLTAGQQYAFHANVAHSYKNSSTEPCCFHDIIQYRQH</sequence>
<dbReference type="InterPro" id="IPR010982">
    <property type="entry name" value="Lambda_DNA-bd_dom_sf"/>
</dbReference>
<keyword evidence="1" id="KW-0805">Transcription regulation</keyword>
<dbReference type="SUPFAM" id="SSF51182">
    <property type="entry name" value="RmlC-like cupins"/>
    <property type="match status" value="1"/>
</dbReference>
<organism evidence="5 6">
    <name type="scientific">Idiomarina xiamenensis 10-D-4</name>
    <dbReference type="NCBI Taxonomy" id="740709"/>
    <lineage>
        <taxon>Bacteria</taxon>
        <taxon>Pseudomonadati</taxon>
        <taxon>Pseudomonadota</taxon>
        <taxon>Gammaproteobacteria</taxon>
        <taxon>Alteromonadales</taxon>
        <taxon>Idiomarinaceae</taxon>
        <taxon>Idiomarina</taxon>
    </lineage>
</organism>
<evidence type="ECO:0000256" key="1">
    <source>
        <dbReference type="ARBA" id="ARBA00023015"/>
    </source>
</evidence>
<evidence type="ECO:0000256" key="3">
    <source>
        <dbReference type="ARBA" id="ARBA00023163"/>
    </source>
</evidence>
<dbReference type="GO" id="GO:0005829">
    <property type="term" value="C:cytosol"/>
    <property type="evidence" value="ECO:0007669"/>
    <property type="project" value="TreeGrafter"/>
</dbReference>
<evidence type="ECO:0000313" key="5">
    <source>
        <dbReference type="EMBL" id="EKE87056.1"/>
    </source>
</evidence>
<dbReference type="InterPro" id="IPR001387">
    <property type="entry name" value="Cro/C1-type_HTH"/>
</dbReference>
<dbReference type="Gene3D" id="1.10.260.40">
    <property type="entry name" value="lambda repressor-like DNA-binding domains"/>
    <property type="match status" value="1"/>
</dbReference>
<dbReference type="PATRIC" id="fig|740709.3.peg.485"/>
<proteinExistence type="predicted"/>
<protein>
    <submittedName>
        <fullName evidence="5">XRE family transcriptional regulator</fullName>
    </submittedName>
</protein>
<keyword evidence="2" id="KW-0238">DNA-binding</keyword>
<dbReference type="CDD" id="cd02209">
    <property type="entry name" value="cupin_XRE_C"/>
    <property type="match status" value="1"/>
</dbReference>
<dbReference type="eggNOG" id="COG1396">
    <property type="taxonomic scope" value="Bacteria"/>
</dbReference>
<evidence type="ECO:0000256" key="2">
    <source>
        <dbReference type="ARBA" id="ARBA00023125"/>
    </source>
</evidence>